<evidence type="ECO:0008006" key="9">
    <source>
        <dbReference type="Google" id="ProtNLM"/>
    </source>
</evidence>
<feature type="domain" description="F-BAR" evidence="6">
    <location>
        <begin position="18"/>
        <end position="315"/>
    </location>
</feature>
<feature type="region of interest" description="Disordered" evidence="4">
    <location>
        <begin position="190"/>
        <end position="231"/>
    </location>
</feature>
<dbReference type="FunFam" id="1.10.555.10:FF:000013">
    <property type="entry name" value="SLIT-ROBO Rho GTPase activating protein 3"/>
    <property type="match status" value="1"/>
</dbReference>
<feature type="region of interest" description="Disordered" evidence="4">
    <location>
        <begin position="955"/>
        <end position="1069"/>
    </location>
</feature>
<dbReference type="InterPro" id="IPR001060">
    <property type="entry name" value="FCH_dom"/>
</dbReference>
<proteinExistence type="predicted"/>
<dbReference type="Pfam" id="PF00620">
    <property type="entry name" value="RhoGAP"/>
    <property type="match status" value="1"/>
</dbReference>
<name>A0AAW0PAT1_9GOBI</name>
<evidence type="ECO:0000313" key="7">
    <source>
        <dbReference type="EMBL" id="KAK7916566.1"/>
    </source>
</evidence>
<evidence type="ECO:0000313" key="8">
    <source>
        <dbReference type="Proteomes" id="UP001460270"/>
    </source>
</evidence>
<feature type="region of interest" description="Disordered" evidence="4">
    <location>
        <begin position="473"/>
        <end position="501"/>
    </location>
</feature>
<protein>
    <recommendedName>
        <fullName evidence="9">SLIT-ROBO Rho GTPase activating protein 3</fullName>
    </recommendedName>
</protein>
<dbReference type="SMART" id="SM00324">
    <property type="entry name" value="RhoGAP"/>
    <property type="match status" value="1"/>
</dbReference>
<feature type="domain" description="Rho-GAP" evidence="5">
    <location>
        <begin position="515"/>
        <end position="705"/>
    </location>
</feature>
<comment type="caution">
    <text evidence="7">The sequence shown here is derived from an EMBL/GenBank/DDBJ whole genome shotgun (WGS) entry which is preliminary data.</text>
</comment>
<dbReference type="InterPro" id="IPR008936">
    <property type="entry name" value="Rho_GTPase_activation_prot"/>
</dbReference>
<feature type="compositionally biased region" description="Basic and acidic residues" evidence="4">
    <location>
        <begin position="204"/>
        <end position="231"/>
    </location>
</feature>
<dbReference type="Proteomes" id="UP001460270">
    <property type="component" value="Unassembled WGS sequence"/>
</dbReference>
<dbReference type="EMBL" id="JBBPFD010000008">
    <property type="protein sequence ID" value="KAK7916566.1"/>
    <property type="molecule type" value="Genomic_DNA"/>
</dbReference>
<reference evidence="8" key="1">
    <citation type="submission" date="2024-04" db="EMBL/GenBank/DDBJ databases">
        <title>Salinicola lusitanus LLJ914,a marine bacterium isolated from the Okinawa Trough.</title>
        <authorList>
            <person name="Li J."/>
        </authorList>
    </citation>
    <scope>NUCLEOTIDE SEQUENCE [LARGE SCALE GENOMIC DNA]</scope>
</reference>
<feature type="coiled-coil region" evidence="3">
    <location>
        <begin position="360"/>
        <end position="387"/>
    </location>
</feature>
<feature type="compositionally biased region" description="Pro residues" evidence="4">
    <location>
        <begin position="1006"/>
        <end position="1022"/>
    </location>
</feature>
<dbReference type="AlphaFoldDB" id="A0AAW0PAT1"/>
<sequence length="1069" mass="120971">MSSAKVKKDKEIIAEYETQVKEIRNQLVEQFRCLEQQSESRLQLLQDLQDFFRRKAELQLEFSRGLDKLAERYSSKIRTARDHQHFKKDQHLVSTVNCWYLVLEQTRRESRDHATLSDIYNNNVIVRLAHIGEDVIRLFKKSKDIGVQMHEELVKVTNELYTVMKTYHMYHTESLTAENKLKEAEKQEEKHIHKSNPDTGLLRYGHDERPQRRSSVKKMEKMKEKRQAKYSENKLKCTKARNDYLLNLTATNALVAKYYIHDVSDMIDCCDLGYHASLARTLRTYLSAEYSLETSRHEGLDQLEGAVDAMDIRGDKLKFMDMHSQIFCPPARFDYQPHMGDEVCQVSAQQPVQTELLMRYHQLQSRLATLKIENEEVRKTLDATLQTLQDMLTVEDFDVSDAFQHSQSTESVKSASSDSYMSKANIVKRRANQQETEGFYFTKYKEYLNGSNLIVKLQAKHDLLKQTLGEGERAEYGTTSAPHPSASRPPTLPPKPQRMRKCRPRSVFNRKLFNGNMAAFIKDSGQPIPVVVESCIRYINLYGLQQQGIFRVPGSQIEVNDIKNAFERGEDPLMDDQADHDINSVAGVLKLYFRGLENALFPKERFLDFISTTKLDPGAERARHLQQIIGTLQRPVIIVMRYLFAFLNHLSQYSDENMMDPYNLAICFGPTLMPIPDDQDPFPVRPTELDGPMYEKCMAGGEEYCESPHSDAGALDEVDNGTGPNTSDEELEQIEAIAKFDYVGRNDWWEGRHNGVDGLIPHQYIVVQDMDDAFSDGLHRTDSEASSGPHHDDRAVREHQAEHTPEHRFGPAHGRMRMRSDGGPVSRHRITGDGHSPPRAEPPRVLPRPCSPQKIAVSRGPIDSPEKRRLTTFGSAGHINHPDRKVFSDSHSQHASPSTTRHASLGDHKALEAEALAEDIEKTMNTALHELRELERQNVAKHAPDVVLDTLEPLKHPGVQDVPGSPLHTMVIRDPDAVQRRSSSSSSSETMTTFKPALTSRRPSAPMRPPPVRPVRPAPVLGPGPHRSSSSSSSGLGSPGITPTERGFPKAPSPSPSTSSSSSDKQGNM</sequence>
<dbReference type="InterPro" id="IPR000198">
    <property type="entry name" value="RhoGAP_dom"/>
</dbReference>
<dbReference type="PROSITE" id="PS50238">
    <property type="entry name" value="RHOGAP"/>
    <property type="match status" value="1"/>
</dbReference>
<evidence type="ECO:0000256" key="4">
    <source>
        <dbReference type="SAM" id="MobiDB-lite"/>
    </source>
</evidence>
<dbReference type="Gene3D" id="1.10.555.10">
    <property type="entry name" value="Rho GTPase activation protein"/>
    <property type="match status" value="1"/>
</dbReference>
<dbReference type="PROSITE" id="PS51741">
    <property type="entry name" value="F_BAR"/>
    <property type="match status" value="1"/>
</dbReference>
<feature type="compositionally biased region" description="Low complexity" evidence="4">
    <location>
        <begin position="1023"/>
        <end position="1040"/>
    </location>
</feature>
<feature type="compositionally biased region" description="Basic and acidic residues" evidence="4">
    <location>
        <begin position="830"/>
        <end position="842"/>
    </location>
</feature>
<organism evidence="7 8">
    <name type="scientific">Mugilogobius chulae</name>
    <name type="common">yellowstripe goby</name>
    <dbReference type="NCBI Taxonomy" id="88201"/>
    <lineage>
        <taxon>Eukaryota</taxon>
        <taxon>Metazoa</taxon>
        <taxon>Chordata</taxon>
        <taxon>Craniata</taxon>
        <taxon>Vertebrata</taxon>
        <taxon>Euteleostomi</taxon>
        <taxon>Actinopterygii</taxon>
        <taxon>Neopterygii</taxon>
        <taxon>Teleostei</taxon>
        <taxon>Neoteleostei</taxon>
        <taxon>Acanthomorphata</taxon>
        <taxon>Gobiaria</taxon>
        <taxon>Gobiiformes</taxon>
        <taxon>Gobioidei</taxon>
        <taxon>Gobiidae</taxon>
        <taxon>Gobionellinae</taxon>
        <taxon>Mugilogobius</taxon>
    </lineage>
</organism>
<dbReference type="InterPro" id="IPR051627">
    <property type="entry name" value="SLIT-ROBO_RhoGAP"/>
</dbReference>
<dbReference type="SUPFAM" id="SSF50044">
    <property type="entry name" value="SH3-domain"/>
    <property type="match status" value="1"/>
</dbReference>
<dbReference type="CDD" id="cd04383">
    <property type="entry name" value="RhoGAP_srGAP"/>
    <property type="match status" value="1"/>
</dbReference>
<dbReference type="SUPFAM" id="SSF48350">
    <property type="entry name" value="GTPase activation domain, GAP"/>
    <property type="match status" value="1"/>
</dbReference>
<feature type="region of interest" description="Disordered" evidence="4">
    <location>
        <begin position="705"/>
        <end position="728"/>
    </location>
</feature>
<dbReference type="SMART" id="SM00055">
    <property type="entry name" value="FCH"/>
    <property type="match status" value="1"/>
</dbReference>
<keyword evidence="8" id="KW-1185">Reference proteome</keyword>
<feature type="region of interest" description="Disordered" evidence="4">
    <location>
        <begin position="775"/>
        <end position="907"/>
    </location>
</feature>
<evidence type="ECO:0000259" key="5">
    <source>
        <dbReference type="PROSITE" id="PS50238"/>
    </source>
</evidence>
<dbReference type="Pfam" id="PF00611">
    <property type="entry name" value="FCH"/>
    <property type="match status" value="1"/>
</dbReference>
<gene>
    <name evidence="7" type="ORF">WMY93_012327</name>
</gene>
<dbReference type="InterPro" id="IPR036028">
    <property type="entry name" value="SH3-like_dom_sf"/>
</dbReference>
<keyword evidence="1 2" id="KW-0175">Coiled coil</keyword>
<dbReference type="FunFam" id="1.20.1270.60:FF:000006">
    <property type="entry name" value="SLIT-ROBO Rho GTPase-activating protein 1 isoform 2"/>
    <property type="match status" value="1"/>
</dbReference>
<evidence type="ECO:0000256" key="3">
    <source>
        <dbReference type="SAM" id="Coils"/>
    </source>
</evidence>
<dbReference type="SUPFAM" id="SSF103657">
    <property type="entry name" value="BAR/IMD domain-like"/>
    <property type="match status" value="1"/>
</dbReference>
<evidence type="ECO:0000256" key="1">
    <source>
        <dbReference type="ARBA" id="ARBA00023054"/>
    </source>
</evidence>
<feature type="compositionally biased region" description="Basic and acidic residues" evidence="4">
    <location>
        <begin position="880"/>
        <end position="892"/>
    </location>
</feature>
<feature type="compositionally biased region" description="Polar residues" evidence="4">
    <location>
        <begin position="893"/>
        <end position="902"/>
    </location>
</feature>
<accession>A0AAW0PAT1</accession>
<dbReference type="Gene3D" id="1.20.1270.60">
    <property type="entry name" value="Arfaptin homology (AH) domain/BAR domain"/>
    <property type="match status" value="1"/>
</dbReference>
<dbReference type="InterPro" id="IPR027267">
    <property type="entry name" value="AH/BAR_dom_sf"/>
</dbReference>
<feature type="compositionally biased region" description="Basic and acidic residues" evidence="4">
    <location>
        <begin position="777"/>
        <end position="809"/>
    </location>
</feature>
<dbReference type="InterPro" id="IPR031160">
    <property type="entry name" value="F_BAR_dom"/>
</dbReference>
<dbReference type="Gene3D" id="2.30.30.40">
    <property type="entry name" value="SH3 Domains"/>
    <property type="match status" value="1"/>
</dbReference>
<evidence type="ECO:0000259" key="6">
    <source>
        <dbReference type="PROSITE" id="PS51741"/>
    </source>
</evidence>
<dbReference type="GO" id="GO:0007165">
    <property type="term" value="P:signal transduction"/>
    <property type="evidence" value="ECO:0007669"/>
    <property type="project" value="InterPro"/>
</dbReference>
<dbReference type="PANTHER" id="PTHR14166">
    <property type="entry name" value="SLIT-ROBO RHO GTPASE ACTIVATING PROTEIN"/>
    <property type="match status" value="1"/>
</dbReference>
<evidence type="ECO:0000256" key="2">
    <source>
        <dbReference type="PROSITE-ProRule" id="PRU01077"/>
    </source>
</evidence>